<sequence>MDKALLDSIAGILVDKKDLVSDQGKAQGTVGIALFLFHYYKMSGNEVYGEAVSALVMEMIERITARQELLQRNELLDIAWFLKYLVDQDCLDLEMDELLVSIDDIYADVEYSIGYPNVEYFLKVIDFFVWRREMIPDDQYRPKIDKIITRFVREIVLYYQEHLKYRLLEPGVITNIIQKRQFHTRFRTMISILRALDKVNKHFLLINPQFLNEVVNDLNEVQIGEGKRVQDNGNRCFMSDATTFYIHYTASRCGNNNQDSQAFATGYPQGENLIPLKKVSDLPDLLLATSCLHLLESEKYHYQLPGTIKDRYAETLDGLMVQIISYSALNRLPNMGLKDGIAGAGLLLLILSGNPDPDLENIFPFN</sequence>
<dbReference type="Gene3D" id="1.50.10.20">
    <property type="match status" value="1"/>
</dbReference>
<reference evidence="1 2" key="1">
    <citation type="submission" date="2021-04" db="EMBL/GenBank/DDBJ databases">
        <title>Chitinophaga sp. nov., isolated from the rhizosphere soil.</title>
        <authorList>
            <person name="He S."/>
        </authorList>
    </citation>
    <scope>NUCLEOTIDE SEQUENCE [LARGE SCALE GENOMIC DNA]</scope>
    <source>
        <strain evidence="1 2">2R12</strain>
    </source>
</reference>
<protein>
    <submittedName>
        <fullName evidence="1">Uncharacterized protein</fullName>
    </submittedName>
</protein>
<dbReference type="Proteomes" id="UP000676386">
    <property type="component" value="Unassembled WGS sequence"/>
</dbReference>
<evidence type="ECO:0000313" key="1">
    <source>
        <dbReference type="EMBL" id="MBS0025736.1"/>
    </source>
</evidence>
<comment type="caution">
    <text evidence="1">The sequence shown here is derived from an EMBL/GenBank/DDBJ whole genome shotgun (WGS) entry which is preliminary data.</text>
</comment>
<name>A0ABS5IS24_9BACT</name>
<dbReference type="EMBL" id="JAGTXB010000001">
    <property type="protein sequence ID" value="MBS0025736.1"/>
    <property type="molecule type" value="Genomic_DNA"/>
</dbReference>
<dbReference type="RefSeq" id="WP_211970759.1">
    <property type="nucleotide sequence ID" value="NZ_CBFHAM010000066.1"/>
</dbReference>
<organism evidence="1 2">
    <name type="scientific">Chitinophaga hostae</name>
    <dbReference type="NCBI Taxonomy" id="2831022"/>
    <lineage>
        <taxon>Bacteria</taxon>
        <taxon>Pseudomonadati</taxon>
        <taxon>Bacteroidota</taxon>
        <taxon>Chitinophagia</taxon>
        <taxon>Chitinophagales</taxon>
        <taxon>Chitinophagaceae</taxon>
        <taxon>Chitinophaga</taxon>
    </lineage>
</organism>
<evidence type="ECO:0000313" key="2">
    <source>
        <dbReference type="Proteomes" id="UP000676386"/>
    </source>
</evidence>
<proteinExistence type="predicted"/>
<gene>
    <name evidence="1" type="ORF">KE626_00295</name>
</gene>
<accession>A0ABS5IS24</accession>
<keyword evidence="2" id="KW-1185">Reference proteome</keyword>